<dbReference type="InterPro" id="IPR006262">
    <property type="entry name" value="Cyt_deam_tetra"/>
</dbReference>
<evidence type="ECO:0000256" key="4">
    <source>
        <dbReference type="ARBA" id="ARBA00012783"/>
    </source>
</evidence>
<sequence length="163" mass="17583">MKKTQISFELSIFETPEELSQNDQKLLSEAETARDNAYSPYSNFQVGAAVLLENGEIVHGNNQENASYPSGLCAERVAVFYAGAKFPGVPIKAIAISASSKKDVTKTPAAPCGNCRQAIIEYEQKQKSPIPILFRGKVGPIYKCASMADILPLAFSSSFLGDS</sequence>
<evidence type="ECO:0000256" key="14">
    <source>
        <dbReference type="PIRSR" id="PIRSR606262-3"/>
    </source>
</evidence>
<dbReference type="InterPro" id="IPR050202">
    <property type="entry name" value="Cyt/Deoxycyt_deaminase"/>
</dbReference>
<dbReference type="InterPro" id="IPR016193">
    <property type="entry name" value="Cytidine_deaminase-like"/>
</dbReference>
<dbReference type="NCBIfam" id="NF004064">
    <property type="entry name" value="PRK05578.1"/>
    <property type="match status" value="1"/>
</dbReference>
<dbReference type="CDD" id="cd01283">
    <property type="entry name" value="cytidine_deaminase"/>
    <property type="match status" value="1"/>
</dbReference>
<dbReference type="SUPFAM" id="SSF53927">
    <property type="entry name" value="Cytidine deaminase-like"/>
    <property type="match status" value="1"/>
</dbReference>
<dbReference type="PROSITE" id="PS00903">
    <property type="entry name" value="CYT_DCMP_DEAMINASES_1"/>
    <property type="match status" value="1"/>
</dbReference>
<dbReference type="NCBIfam" id="TIGR01354">
    <property type="entry name" value="cyt_deam_tetra"/>
    <property type="match status" value="1"/>
</dbReference>
<feature type="binding site" evidence="14">
    <location>
        <position position="73"/>
    </location>
    <ligand>
        <name>Zn(2+)</name>
        <dbReference type="ChEBI" id="CHEBI:29105"/>
        <note>catalytic</note>
    </ligand>
</feature>
<evidence type="ECO:0000256" key="10">
    <source>
        <dbReference type="ARBA" id="ARBA00049252"/>
    </source>
</evidence>
<evidence type="ECO:0000259" key="16">
    <source>
        <dbReference type="PROSITE" id="PS51747"/>
    </source>
</evidence>
<keyword evidence="18" id="KW-1185">Reference proteome</keyword>
<evidence type="ECO:0000256" key="6">
    <source>
        <dbReference type="ARBA" id="ARBA00022723"/>
    </source>
</evidence>
<dbReference type="EMBL" id="QTJX01000001">
    <property type="protein sequence ID" value="RDY60636.1"/>
    <property type="molecule type" value="Genomic_DNA"/>
</dbReference>
<comment type="function">
    <text evidence="2 15">This enzyme scavenges exogenous and endogenous cytidine and 2'-deoxycytidine for UMP synthesis.</text>
</comment>
<evidence type="ECO:0000256" key="9">
    <source>
        <dbReference type="ARBA" id="ARBA00032005"/>
    </source>
</evidence>
<evidence type="ECO:0000256" key="15">
    <source>
        <dbReference type="RuleBase" id="RU364006"/>
    </source>
</evidence>
<dbReference type="GO" id="GO:0055086">
    <property type="term" value="P:nucleobase-containing small molecule metabolic process"/>
    <property type="evidence" value="ECO:0007669"/>
    <property type="project" value="UniProtKB-ARBA"/>
</dbReference>
<proteinExistence type="inferred from homology"/>
<feature type="binding site" evidence="14">
    <location>
        <position position="115"/>
    </location>
    <ligand>
        <name>Zn(2+)</name>
        <dbReference type="ChEBI" id="CHEBI:29105"/>
        <note>catalytic</note>
    </ligand>
</feature>
<keyword evidence="8 14" id="KW-0862">Zinc</keyword>
<feature type="domain" description="CMP/dCMP-type deaminase" evidence="16">
    <location>
        <begin position="21"/>
        <end position="158"/>
    </location>
</feature>
<dbReference type="RefSeq" id="WP_116182524.1">
    <property type="nucleotide sequence ID" value="NZ_QTJX01000001.1"/>
</dbReference>
<feature type="binding site" evidence="13">
    <location>
        <begin position="62"/>
        <end position="68"/>
    </location>
    <ligand>
        <name>substrate</name>
    </ligand>
</feature>
<dbReference type="Proteomes" id="UP000261828">
    <property type="component" value="Unassembled WGS sequence"/>
</dbReference>
<feature type="binding site" evidence="14">
    <location>
        <position position="112"/>
    </location>
    <ligand>
        <name>Zn(2+)</name>
        <dbReference type="ChEBI" id="CHEBI:29105"/>
        <note>catalytic</note>
    </ligand>
</feature>
<comment type="caution">
    <text evidence="17">The sequence shown here is derived from an EMBL/GenBank/DDBJ whole genome shotgun (WGS) entry which is preliminary data.</text>
</comment>
<protein>
    <recommendedName>
        <fullName evidence="5 15">Cytidine deaminase</fullName>
        <ecNumber evidence="4 15">3.5.4.5</ecNumber>
    </recommendedName>
    <alternativeName>
        <fullName evidence="9 15">Cytidine aminohydrolase</fullName>
    </alternativeName>
</protein>
<evidence type="ECO:0000256" key="3">
    <source>
        <dbReference type="ARBA" id="ARBA00006576"/>
    </source>
</evidence>
<dbReference type="PROSITE" id="PS51747">
    <property type="entry name" value="CYT_DCMP_DEAMINASES_2"/>
    <property type="match status" value="1"/>
</dbReference>
<dbReference type="PANTHER" id="PTHR11644:SF2">
    <property type="entry name" value="CYTIDINE DEAMINASE"/>
    <property type="match status" value="1"/>
</dbReference>
<evidence type="ECO:0000256" key="7">
    <source>
        <dbReference type="ARBA" id="ARBA00022801"/>
    </source>
</evidence>
<dbReference type="GO" id="GO:0072527">
    <property type="term" value="P:pyrimidine-containing compound metabolic process"/>
    <property type="evidence" value="ECO:0007669"/>
    <property type="project" value="UniProtKB-ARBA"/>
</dbReference>
<feature type="active site" description="Proton donor" evidence="12">
    <location>
        <position position="75"/>
    </location>
</feature>
<dbReference type="AlphaFoldDB" id="A0A371JS76"/>
<dbReference type="InterPro" id="IPR016192">
    <property type="entry name" value="APOBEC/CMP_deaminase_Zn-bd"/>
</dbReference>
<accession>A0A371JS76</accession>
<name>A0A371JS76_9FLAO</name>
<dbReference type="EC" id="3.5.4.5" evidence="4 15"/>
<evidence type="ECO:0000256" key="13">
    <source>
        <dbReference type="PIRSR" id="PIRSR606262-2"/>
    </source>
</evidence>
<comment type="catalytic activity">
    <reaction evidence="10 15">
        <text>2'-deoxycytidine + H2O + H(+) = 2'-deoxyuridine + NH4(+)</text>
        <dbReference type="Rhea" id="RHEA:13433"/>
        <dbReference type="ChEBI" id="CHEBI:15377"/>
        <dbReference type="ChEBI" id="CHEBI:15378"/>
        <dbReference type="ChEBI" id="CHEBI:15698"/>
        <dbReference type="ChEBI" id="CHEBI:16450"/>
        <dbReference type="ChEBI" id="CHEBI:28938"/>
        <dbReference type="EC" id="3.5.4.5"/>
    </reaction>
</comment>
<evidence type="ECO:0000256" key="5">
    <source>
        <dbReference type="ARBA" id="ARBA00018266"/>
    </source>
</evidence>
<keyword evidence="6 14" id="KW-0479">Metal-binding</keyword>
<dbReference type="GO" id="GO:0042802">
    <property type="term" value="F:identical protein binding"/>
    <property type="evidence" value="ECO:0007669"/>
    <property type="project" value="UniProtKB-ARBA"/>
</dbReference>
<comment type="cofactor">
    <cofactor evidence="1 14 15">
        <name>Zn(2+)</name>
        <dbReference type="ChEBI" id="CHEBI:29105"/>
    </cofactor>
</comment>
<dbReference type="InterPro" id="IPR002125">
    <property type="entry name" value="CMP_dCMP_dom"/>
</dbReference>
<dbReference type="OrthoDB" id="9795347at2"/>
<evidence type="ECO:0000256" key="12">
    <source>
        <dbReference type="PIRSR" id="PIRSR606262-1"/>
    </source>
</evidence>
<dbReference type="GO" id="GO:0008270">
    <property type="term" value="F:zinc ion binding"/>
    <property type="evidence" value="ECO:0007669"/>
    <property type="project" value="UniProtKB-UniRule"/>
</dbReference>
<dbReference type="PANTHER" id="PTHR11644">
    <property type="entry name" value="CYTIDINE DEAMINASE"/>
    <property type="match status" value="1"/>
</dbReference>
<gene>
    <name evidence="17" type="primary">cdd</name>
    <name evidence="17" type="ORF">DX873_00190</name>
</gene>
<evidence type="ECO:0000256" key="2">
    <source>
        <dbReference type="ARBA" id="ARBA00003949"/>
    </source>
</evidence>
<evidence type="ECO:0000256" key="11">
    <source>
        <dbReference type="ARBA" id="ARBA00049558"/>
    </source>
</evidence>
<dbReference type="GO" id="GO:0005829">
    <property type="term" value="C:cytosol"/>
    <property type="evidence" value="ECO:0007669"/>
    <property type="project" value="TreeGrafter"/>
</dbReference>
<dbReference type="Gene3D" id="3.40.140.10">
    <property type="entry name" value="Cytidine Deaminase, domain 2"/>
    <property type="match status" value="1"/>
</dbReference>
<comment type="similarity">
    <text evidence="3 15">Belongs to the cytidine and deoxycytidylate deaminase family.</text>
</comment>
<evidence type="ECO:0000313" key="17">
    <source>
        <dbReference type="EMBL" id="RDY60636.1"/>
    </source>
</evidence>
<reference evidence="17 18" key="1">
    <citation type="submission" date="2018-08" db="EMBL/GenBank/DDBJ databases">
        <title>Muricauda nanhaiensis sp. nov., isolated from seawater of the South China Sea.</title>
        <authorList>
            <person name="Dang Y."/>
        </authorList>
    </citation>
    <scope>NUCLEOTIDE SEQUENCE [LARGE SCALE GENOMIC DNA]</scope>
    <source>
        <strain evidence="17 18">SM1704</strain>
    </source>
</reference>
<dbReference type="Pfam" id="PF00383">
    <property type="entry name" value="dCMP_cyt_deam_1"/>
    <property type="match status" value="1"/>
</dbReference>
<keyword evidence="7 15" id="KW-0378">Hydrolase</keyword>
<evidence type="ECO:0000256" key="1">
    <source>
        <dbReference type="ARBA" id="ARBA00001947"/>
    </source>
</evidence>
<evidence type="ECO:0000256" key="8">
    <source>
        <dbReference type="ARBA" id="ARBA00022833"/>
    </source>
</evidence>
<evidence type="ECO:0000313" key="18">
    <source>
        <dbReference type="Proteomes" id="UP000261828"/>
    </source>
</evidence>
<dbReference type="GO" id="GO:0004126">
    <property type="term" value="F:cytidine deaminase activity"/>
    <property type="evidence" value="ECO:0007669"/>
    <property type="project" value="UniProtKB-UniRule"/>
</dbReference>
<organism evidence="17 18">
    <name type="scientific">Flagellimonas nanhaiensis</name>
    <dbReference type="NCBI Taxonomy" id="2292706"/>
    <lineage>
        <taxon>Bacteria</taxon>
        <taxon>Pseudomonadati</taxon>
        <taxon>Bacteroidota</taxon>
        <taxon>Flavobacteriia</taxon>
        <taxon>Flavobacteriales</taxon>
        <taxon>Flavobacteriaceae</taxon>
        <taxon>Flagellimonas</taxon>
    </lineage>
</organism>
<comment type="catalytic activity">
    <reaction evidence="11 15">
        <text>cytidine + H2O + H(+) = uridine + NH4(+)</text>
        <dbReference type="Rhea" id="RHEA:16069"/>
        <dbReference type="ChEBI" id="CHEBI:15377"/>
        <dbReference type="ChEBI" id="CHEBI:15378"/>
        <dbReference type="ChEBI" id="CHEBI:16704"/>
        <dbReference type="ChEBI" id="CHEBI:17562"/>
        <dbReference type="ChEBI" id="CHEBI:28938"/>
        <dbReference type="EC" id="3.5.4.5"/>
    </reaction>
</comment>